<reference evidence="1" key="2">
    <citation type="submission" date="2020-07" db="EMBL/GenBank/DDBJ databases">
        <authorList>
            <person name="Vera ALvarez R."/>
            <person name="Arias-Moreno D.M."/>
            <person name="Jimenez-Jacinto V."/>
            <person name="Jimenez-Bremont J.F."/>
            <person name="Swaminathan K."/>
            <person name="Moose S.P."/>
            <person name="Guerrero-Gonzalez M.L."/>
            <person name="Marino-Ramirez L."/>
            <person name="Landsman D."/>
            <person name="Rodriguez-Kessler M."/>
            <person name="Delgado-Sanchez P."/>
        </authorList>
    </citation>
    <scope>NUCLEOTIDE SEQUENCE</scope>
    <source>
        <tissue evidence="1">Cladode</tissue>
    </source>
</reference>
<name>A0A7C9CYF0_OPUST</name>
<evidence type="ECO:0000313" key="1">
    <source>
        <dbReference type="EMBL" id="MBA4625388.1"/>
    </source>
</evidence>
<sequence length="201" mass="22834">MLYIFGRNFDGHSKGRERKRVHNNGLIRMKQGPVKIRNNKMHKNENIKLRQVVACTHPRASSKGNIHVRWNCHALFKSLWIKSLWVCKVLLTIVCPICSPQYLPPFGNGESLELNVLDGFSERPEDGREKADGFAHNLPCVCHLLQVLHCQIVIVLCGSVPLNFHVLLKEEGVTIWVLSQHLESHCNGKRGGVMSFELVDL</sequence>
<accession>A0A7C9CYF0</accession>
<proteinExistence type="predicted"/>
<protein>
    <submittedName>
        <fullName evidence="1">Uncharacterized protein</fullName>
    </submittedName>
</protein>
<organism evidence="1">
    <name type="scientific">Opuntia streptacantha</name>
    <name type="common">Prickly pear cactus</name>
    <name type="synonym">Opuntia cardona</name>
    <dbReference type="NCBI Taxonomy" id="393608"/>
    <lineage>
        <taxon>Eukaryota</taxon>
        <taxon>Viridiplantae</taxon>
        <taxon>Streptophyta</taxon>
        <taxon>Embryophyta</taxon>
        <taxon>Tracheophyta</taxon>
        <taxon>Spermatophyta</taxon>
        <taxon>Magnoliopsida</taxon>
        <taxon>eudicotyledons</taxon>
        <taxon>Gunneridae</taxon>
        <taxon>Pentapetalae</taxon>
        <taxon>Caryophyllales</taxon>
        <taxon>Cactineae</taxon>
        <taxon>Cactaceae</taxon>
        <taxon>Opuntioideae</taxon>
        <taxon>Opuntia</taxon>
    </lineage>
</organism>
<reference evidence="1" key="1">
    <citation type="journal article" date="2013" name="J. Plant Res.">
        <title>Effect of fungi and light on seed germination of three Opuntia species from semiarid lands of central Mexico.</title>
        <authorList>
            <person name="Delgado-Sanchez P."/>
            <person name="Jimenez-Bremont J.F."/>
            <person name="Guerrero-Gonzalez Mde L."/>
            <person name="Flores J."/>
        </authorList>
    </citation>
    <scope>NUCLEOTIDE SEQUENCE</scope>
    <source>
        <tissue evidence="1">Cladode</tissue>
    </source>
</reference>
<dbReference type="AlphaFoldDB" id="A0A7C9CYF0"/>
<dbReference type="EMBL" id="GISG01051756">
    <property type="protein sequence ID" value="MBA4625388.1"/>
    <property type="molecule type" value="Transcribed_RNA"/>
</dbReference>